<reference evidence="4" key="1">
    <citation type="submission" date="2021-01" db="EMBL/GenBank/DDBJ databases">
        <authorList>
            <person name="Corre E."/>
            <person name="Pelletier E."/>
            <person name="Niang G."/>
            <person name="Scheremetjew M."/>
            <person name="Finn R."/>
            <person name="Kale V."/>
            <person name="Holt S."/>
            <person name="Cochrane G."/>
            <person name="Meng A."/>
            <person name="Brown T."/>
            <person name="Cohen L."/>
        </authorList>
    </citation>
    <scope>NUCLEOTIDE SEQUENCE</scope>
    <source>
        <strain evidence="4">CCMP3107</strain>
    </source>
</reference>
<name>A0A7S3XU97_HETAK</name>
<dbReference type="InterPro" id="IPR039424">
    <property type="entry name" value="SBP_5"/>
</dbReference>
<dbReference type="PANTHER" id="PTHR30290:SF38">
    <property type="entry name" value="D,D-DIPEPTIDE-BINDING PERIPLASMIC PROTEIN DDPA-RELATED"/>
    <property type="match status" value="1"/>
</dbReference>
<evidence type="ECO:0000256" key="2">
    <source>
        <dbReference type="SAM" id="MobiDB-lite"/>
    </source>
</evidence>
<dbReference type="PIRSF" id="PIRSF002741">
    <property type="entry name" value="MppA"/>
    <property type="match status" value="1"/>
</dbReference>
<gene>
    <name evidence="4" type="ORF">HAKA00212_LOCUS11094</name>
</gene>
<dbReference type="EMBL" id="HBIU01023836">
    <property type="protein sequence ID" value="CAE0632388.1"/>
    <property type="molecule type" value="Transcribed_RNA"/>
</dbReference>
<organism evidence="4">
    <name type="scientific">Heterosigma akashiwo</name>
    <name type="common">Chromophytic alga</name>
    <name type="synonym">Heterosigma carterae</name>
    <dbReference type="NCBI Taxonomy" id="2829"/>
    <lineage>
        <taxon>Eukaryota</taxon>
        <taxon>Sar</taxon>
        <taxon>Stramenopiles</taxon>
        <taxon>Ochrophyta</taxon>
        <taxon>Raphidophyceae</taxon>
        <taxon>Chattonellales</taxon>
        <taxon>Chattonellaceae</taxon>
        <taxon>Heterosigma</taxon>
    </lineage>
</organism>
<dbReference type="Gene3D" id="3.40.190.10">
    <property type="entry name" value="Periplasmic binding protein-like II"/>
    <property type="match status" value="1"/>
</dbReference>
<dbReference type="CDD" id="cd08493">
    <property type="entry name" value="PBP2_DppA_like"/>
    <property type="match status" value="1"/>
</dbReference>
<proteinExistence type="predicted"/>
<dbReference type="AlphaFoldDB" id="A0A7S3XU97"/>
<feature type="domain" description="Solute-binding protein family 5" evidence="3">
    <location>
        <begin position="149"/>
        <end position="527"/>
    </location>
</feature>
<protein>
    <recommendedName>
        <fullName evidence="3">Solute-binding protein family 5 domain-containing protein</fullName>
    </recommendedName>
</protein>
<dbReference type="GO" id="GO:0043190">
    <property type="term" value="C:ATP-binding cassette (ABC) transporter complex"/>
    <property type="evidence" value="ECO:0007669"/>
    <property type="project" value="InterPro"/>
</dbReference>
<dbReference type="GO" id="GO:0042938">
    <property type="term" value="P:dipeptide transport"/>
    <property type="evidence" value="ECO:0007669"/>
    <property type="project" value="TreeGrafter"/>
</dbReference>
<dbReference type="Pfam" id="PF00496">
    <property type="entry name" value="SBP_bac_5"/>
    <property type="match status" value="1"/>
</dbReference>
<feature type="compositionally biased region" description="Basic and acidic residues" evidence="2">
    <location>
        <begin position="66"/>
        <end position="79"/>
    </location>
</feature>
<accession>A0A7S3XU97</accession>
<feature type="region of interest" description="Disordered" evidence="2">
    <location>
        <begin position="30"/>
        <end position="79"/>
    </location>
</feature>
<dbReference type="InterPro" id="IPR000914">
    <property type="entry name" value="SBP_5_dom"/>
</dbReference>
<dbReference type="GO" id="GO:1904680">
    <property type="term" value="F:peptide transmembrane transporter activity"/>
    <property type="evidence" value="ECO:0007669"/>
    <property type="project" value="TreeGrafter"/>
</dbReference>
<evidence type="ECO:0000256" key="1">
    <source>
        <dbReference type="ARBA" id="ARBA00022729"/>
    </source>
</evidence>
<dbReference type="Gene3D" id="3.10.105.10">
    <property type="entry name" value="Dipeptide-binding Protein, Domain 3"/>
    <property type="match status" value="1"/>
</dbReference>
<dbReference type="InterPro" id="IPR030678">
    <property type="entry name" value="Peptide/Ni-bd"/>
</dbReference>
<evidence type="ECO:0000259" key="3">
    <source>
        <dbReference type="Pfam" id="PF00496"/>
    </source>
</evidence>
<dbReference type="Gene3D" id="3.90.76.10">
    <property type="entry name" value="Dipeptide-binding Protein, Domain 1"/>
    <property type="match status" value="1"/>
</dbReference>
<dbReference type="SUPFAM" id="SSF53850">
    <property type="entry name" value="Periplasmic binding protein-like II"/>
    <property type="match status" value="1"/>
</dbReference>
<keyword evidence="1" id="KW-0732">Signal</keyword>
<dbReference type="PANTHER" id="PTHR30290">
    <property type="entry name" value="PERIPLASMIC BINDING COMPONENT OF ABC TRANSPORTER"/>
    <property type="match status" value="1"/>
</dbReference>
<sequence>MERPLAQSRSAERGPAQSVLQTALRLAPQLFGRHVTPTGRHVSGLSPRGDGDAGGSVPPASPGGPARERPSARPEYPRPRHVMDGLKRLIALLLAAASLPALGKTLTVCTEASPDGFDYALFHANSTADASSEALYNRLVEFEPGTTRLVPGLAERWEISPDGKTYTFHLRAGVAFHSTPWFKPTRPLTADDVVFSFTRQLDPSHPWYGQPRQGWYYATALQLGQLVKRVTAVDARTVRIELTRPEAPFLADVAMGFLSVMSAEYAQALQAAGRLEDLNLKPVGTGPFMFRSYVKDAVVRYEAHPGYFRGRVALDRLIFSISPDPAARLQRLKAGECDVSLYPVPQSWDEIRGDTRLRLLTGPGLVTSFVGLNVEHKPLDDRRVRQALWLATDRAAIARAIYGGAANPAGSPYPPSQWSHDERLGPLQPDLAQARALLKAAGLAGGFPLKLWVRAGAGATNPNPRATAELLQADWARLGVKVEIVTLEFGELLKRTRAGEHDATLLAWASDNGDPDNFLTPNFGCAAVAAGSNVSRWCRKEFDALLAEARELADPARREALYRRAQALYREDAPWVPLVYPTTAIASQARVIGLRVSPFGLNNYANVDVR</sequence>
<evidence type="ECO:0000313" key="4">
    <source>
        <dbReference type="EMBL" id="CAE0632388.1"/>
    </source>
</evidence>